<evidence type="ECO:0000313" key="2">
    <source>
        <dbReference type="EMBL" id="ABI72133.1"/>
    </source>
</evidence>
<evidence type="ECO:0000313" key="3">
    <source>
        <dbReference type="Proteomes" id="UP000000684"/>
    </source>
</evidence>
<dbReference type="Proteomes" id="UP000000684">
    <property type="component" value="Chromosome"/>
</dbReference>
<keyword evidence="1" id="KW-0812">Transmembrane</keyword>
<sequence precursor="true">MAVVYVWRIVEALYFQAPVEGEGPTSEAPIQMLLVTGFVALLNIYFGLFPQVPLELANSAAALLLEGSK</sequence>
<proteinExistence type="predicted"/>
<protein>
    <submittedName>
        <fullName evidence="2">Putative multicomponent Na+:H+ antiporter subunit D</fullName>
    </submittedName>
</protein>
<keyword evidence="1" id="KW-1133">Transmembrane helix</keyword>
<dbReference type="STRING" id="318167.Sfri_2287"/>
<dbReference type="KEGG" id="sfr:Sfri_2287"/>
<organism evidence="2 3">
    <name type="scientific">Shewanella frigidimarina (strain NCIMB 400)</name>
    <dbReference type="NCBI Taxonomy" id="318167"/>
    <lineage>
        <taxon>Bacteria</taxon>
        <taxon>Pseudomonadati</taxon>
        <taxon>Pseudomonadota</taxon>
        <taxon>Gammaproteobacteria</taxon>
        <taxon>Alteromonadales</taxon>
        <taxon>Shewanellaceae</taxon>
        <taxon>Shewanella</taxon>
    </lineage>
</organism>
<gene>
    <name evidence="2" type="ordered locus">Sfri_2287</name>
</gene>
<keyword evidence="3" id="KW-1185">Reference proteome</keyword>
<keyword evidence="1" id="KW-0472">Membrane</keyword>
<dbReference type="AlphaFoldDB" id="Q081D2"/>
<dbReference type="eggNOG" id="COG0651">
    <property type="taxonomic scope" value="Bacteria"/>
</dbReference>
<dbReference type="HOGENOM" id="CLU_2773591_0_0_6"/>
<dbReference type="EMBL" id="CP000447">
    <property type="protein sequence ID" value="ABI72133.1"/>
    <property type="molecule type" value="Genomic_DNA"/>
</dbReference>
<accession>Q081D2</accession>
<evidence type="ECO:0000256" key="1">
    <source>
        <dbReference type="SAM" id="Phobius"/>
    </source>
</evidence>
<feature type="transmembrane region" description="Helical" evidence="1">
    <location>
        <begin position="30"/>
        <end position="49"/>
    </location>
</feature>
<reference evidence="2 3" key="1">
    <citation type="submission" date="2006-08" db="EMBL/GenBank/DDBJ databases">
        <title>Complete sequence of Shewanella frigidimarina NCIMB 400.</title>
        <authorList>
            <consortium name="US DOE Joint Genome Institute"/>
            <person name="Copeland A."/>
            <person name="Lucas S."/>
            <person name="Lapidus A."/>
            <person name="Barry K."/>
            <person name="Detter J.C."/>
            <person name="Glavina del Rio T."/>
            <person name="Hammon N."/>
            <person name="Israni S."/>
            <person name="Dalin E."/>
            <person name="Tice H."/>
            <person name="Pitluck S."/>
            <person name="Fredrickson J.K."/>
            <person name="Kolker E."/>
            <person name="McCuel L.A."/>
            <person name="DiChristina T."/>
            <person name="Nealson K.H."/>
            <person name="Newman D."/>
            <person name="Tiedje J.M."/>
            <person name="Zhou J."/>
            <person name="Romine M.F."/>
            <person name="Culley D.E."/>
            <person name="Serres M."/>
            <person name="Chertkov O."/>
            <person name="Brettin T."/>
            <person name="Bruce D."/>
            <person name="Han C."/>
            <person name="Tapia R."/>
            <person name="Gilna P."/>
            <person name="Schmutz J."/>
            <person name="Larimer F."/>
            <person name="Land M."/>
            <person name="Hauser L."/>
            <person name="Kyrpides N."/>
            <person name="Mikhailova N."/>
            <person name="Richardson P."/>
        </authorList>
    </citation>
    <scope>NUCLEOTIDE SEQUENCE [LARGE SCALE GENOMIC DNA]</scope>
    <source>
        <strain evidence="2 3">NCIMB 400</strain>
    </source>
</reference>
<name>Q081D2_SHEFN</name>